<organism evidence="2 3">
    <name type="scientific">Ophiostoma piceae (strain UAMH 11346)</name>
    <name type="common">Sap stain fungus</name>
    <dbReference type="NCBI Taxonomy" id="1262450"/>
    <lineage>
        <taxon>Eukaryota</taxon>
        <taxon>Fungi</taxon>
        <taxon>Dikarya</taxon>
        <taxon>Ascomycota</taxon>
        <taxon>Pezizomycotina</taxon>
        <taxon>Sordariomycetes</taxon>
        <taxon>Sordariomycetidae</taxon>
        <taxon>Ophiostomatales</taxon>
        <taxon>Ophiostomataceae</taxon>
        <taxon>Ophiostoma</taxon>
    </lineage>
</organism>
<reference evidence="2 3" key="1">
    <citation type="journal article" date="2013" name="BMC Genomics">
        <title>The genome and transcriptome of the pine saprophyte Ophiostoma piceae, and a comparison with the bark beetle-associated pine pathogen Grosmannia clavigera.</title>
        <authorList>
            <person name="Haridas S."/>
            <person name="Wang Y."/>
            <person name="Lim L."/>
            <person name="Massoumi Alamouti S."/>
            <person name="Jackman S."/>
            <person name="Docking R."/>
            <person name="Robertson G."/>
            <person name="Birol I."/>
            <person name="Bohlmann J."/>
            <person name="Breuil C."/>
        </authorList>
    </citation>
    <scope>NUCLEOTIDE SEQUENCE [LARGE SCALE GENOMIC DNA]</scope>
    <source>
        <strain evidence="2 3">UAMH 11346</strain>
    </source>
</reference>
<dbReference type="Proteomes" id="UP000016923">
    <property type="component" value="Unassembled WGS sequence"/>
</dbReference>
<sequence length="220" mass="23480">MDTCNYEEESTVASDSFASGSGATTSERAGNSEAMQGHHKHASDSSDDPIAILDTTALLTMSEHKGKAKQGGQNVVQHDRSFSHESIDPISLEAVPNSVSGLTSLMAVASLGDSTGEGGPATQVYPDSREGDALADGLLYVEADNDGEHIRFRLASGEKCKTRLESWEECITEEGTYFLYTSNSGWRVWTDDITGHHVKSGSKGKDKGRKGRHGGSKGKK</sequence>
<proteinExistence type="predicted"/>
<keyword evidence="3" id="KW-1185">Reference proteome</keyword>
<protein>
    <submittedName>
        <fullName evidence="2">Uncharacterized protein</fullName>
    </submittedName>
</protein>
<dbReference type="AlphaFoldDB" id="S3D7D3"/>
<evidence type="ECO:0000313" key="3">
    <source>
        <dbReference type="Proteomes" id="UP000016923"/>
    </source>
</evidence>
<feature type="compositionally biased region" description="Acidic residues" evidence="1">
    <location>
        <begin position="1"/>
        <end position="10"/>
    </location>
</feature>
<dbReference type="EMBL" id="KE148147">
    <property type="protein sequence ID" value="EPE09310.1"/>
    <property type="molecule type" value="Genomic_DNA"/>
</dbReference>
<feature type="compositionally biased region" description="Polar residues" evidence="1">
    <location>
        <begin position="11"/>
        <end position="29"/>
    </location>
</feature>
<feature type="region of interest" description="Disordered" evidence="1">
    <location>
        <begin position="196"/>
        <end position="220"/>
    </location>
</feature>
<feature type="region of interest" description="Disordered" evidence="1">
    <location>
        <begin position="1"/>
        <end position="50"/>
    </location>
</feature>
<dbReference type="OrthoDB" id="4986735at2759"/>
<gene>
    <name evidence="2" type="ORF">F503_07086</name>
</gene>
<evidence type="ECO:0000256" key="1">
    <source>
        <dbReference type="SAM" id="MobiDB-lite"/>
    </source>
</evidence>
<accession>S3D7D3</accession>
<evidence type="ECO:0000313" key="2">
    <source>
        <dbReference type="EMBL" id="EPE09310.1"/>
    </source>
</evidence>
<name>S3D7D3_OPHP1</name>
<dbReference type="VEuPathDB" id="FungiDB:F503_07086"/>
<dbReference type="HOGENOM" id="CLU_1256389_0_0_1"/>